<proteinExistence type="predicted"/>
<reference evidence="3" key="2">
    <citation type="submission" date="2025-09" db="UniProtKB">
        <authorList>
            <consortium name="Ensembl"/>
        </authorList>
    </citation>
    <scope>IDENTIFICATION</scope>
</reference>
<evidence type="ECO:0000313" key="3">
    <source>
        <dbReference type="Ensembl" id="ENSPMGP00000015957.1"/>
    </source>
</evidence>
<feature type="coiled-coil region" evidence="1">
    <location>
        <begin position="121"/>
        <end position="148"/>
    </location>
</feature>
<evidence type="ECO:0000256" key="1">
    <source>
        <dbReference type="SAM" id="Coils"/>
    </source>
</evidence>
<keyword evidence="1" id="KW-0175">Coiled coil</keyword>
<feature type="region of interest" description="Disordered" evidence="2">
    <location>
        <begin position="1"/>
        <end position="75"/>
    </location>
</feature>
<accession>A0A3B4AFU7</accession>
<name>A0A3B4AFU7_9GOBI</name>
<evidence type="ECO:0000313" key="4">
    <source>
        <dbReference type="Proteomes" id="UP000261520"/>
    </source>
</evidence>
<feature type="compositionally biased region" description="Basic and acidic residues" evidence="2">
    <location>
        <begin position="26"/>
        <end position="44"/>
    </location>
</feature>
<organism evidence="3 4">
    <name type="scientific">Periophthalmus magnuspinnatus</name>
    <dbReference type="NCBI Taxonomy" id="409849"/>
    <lineage>
        <taxon>Eukaryota</taxon>
        <taxon>Metazoa</taxon>
        <taxon>Chordata</taxon>
        <taxon>Craniata</taxon>
        <taxon>Vertebrata</taxon>
        <taxon>Euteleostomi</taxon>
        <taxon>Actinopterygii</taxon>
        <taxon>Neopterygii</taxon>
        <taxon>Teleostei</taxon>
        <taxon>Neoteleostei</taxon>
        <taxon>Acanthomorphata</taxon>
        <taxon>Gobiaria</taxon>
        <taxon>Gobiiformes</taxon>
        <taxon>Gobioidei</taxon>
        <taxon>Gobiidae</taxon>
        <taxon>Oxudercinae</taxon>
        <taxon>Periophthalmus</taxon>
    </lineage>
</organism>
<dbReference type="AlphaFoldDB" id="A0A3B4AFU7"/>
<protein>
    <submittedName>
        <fullName evidence="3">Uncharacterized protein</fullName>
    </submittedName>
</protein>
<keyword evidence="4" id="KW-1185">Reference proteome</keyword>
<sequence length="164" mass="18345">MDEENGSKADLQLDTFGETDDGTFGGDDRSSIQAEDELRTKEKTPTLSAQTPALSAHTPALSAHTASVKGGSAASNPETVVNFLRSFLCQMEMIDTLDCFEAEWYDMVKNGQIDANRVDMMPNVYIQNRHLENELKNVQKEIEVYSQTITALFITFVEESWQLK</sequence>
<evidence type="ECO:0000256" key="2">
    <source>
        <dbReference type="SAM" id="MobiDB-lite"/>
    </source>
</evidence>
<dbReference type="Ensembl" id="ENSPMGT00000017024.1">
    <property type="protein sequence ID" value="ENSPMGP00000015957.1"/>
    <property type="gene ID" value="ENSPMGG00000013089.1"/>
</dbReference>
<reference evidence="3" key="1">
    <citation type="submission" date="2025-08" db="UniProtKB">
        <authorList>
            <consortium name="Ensembl"/>
        </authorList>
    </citation>
    <scope>IDENTIFICATION</scope>
</reference>
<dbReference type="Proteomes" id="UP000261520">
    <property type="component" value="Unplaced"/>
</dbReference>
<dbReference type="STRING" id="409849.ENSPMGP00000015957"/>